<dbReference type="AlphaFoldDB" id="A0A5M5BWD6"/>
<evidence type="ECO:0000259" key="6">
    <source>
        <dbReference type="PROSITE" id="PS50110"/>
    </source>
</evidence>
<dbReference type="SMART" id="SM00342">
    <property type="entry name" value="HTH_ARAC"/>
    <property type="match status" value="1"/>
</dbReference>
<dbReference type="PANTHER" id="PTHR43280">
    <property type="entry name" value="ARAC-FAMILY TRANSCRIPTIONAL REGULATOR"/>
    <property type="match status" value="1"/>
</dbReference>
<evidence type="ECO:0000313" key="7">
    <source>
        <dbReference type="EMBL" id="KAA3939653.1"/>
    </source>
</evidence>
<dbReference type="InterPro" id="IPR018062">
    <property type="entry name" value="HTH_AraC-typ_CS"/>
</dbReference>
<dbReference type="EMBL" id="VWLE01000511">
    <property type="protein sequence ID" value="KAA3939653.1"/>
    <property type="molecule type" value="Genomic_DNA"/>
</dbReference>
<dbReference type="Gene3D" id="1.10.10.60">
    <property type="entry name" value="Homeodomain-like"/>
    <property type="match status" value="1"/>
</dbReference>
<dbReference type="InterPro" id="IPR018060">
    <property type="entry name" value="HTH_AraC"/>
</dbReference>
<dbReference type="Pfam" id="PF12833">
    <property type="entry name" value="HTH_18"/>
    <property type="match status" value="1"/>
</dbReference>
<dbReference type="GO" id="GO:0043565">
    <property type="term" value="F:sequence-specific DNA binding"/>
    <property type="evidence" value="ECO:0007669"/>
    <property type="project" value="InterPro"/>
</dbReference>
<dbReference type="PROSITE" id="PS01124">
    <property type="entry name" value="HTH_ARAC_FAMILY_2"/>
    <property type="match status" value="1"/>
</dbReference>
<name>A0A5M5BWD6_BACOV</name>
<gene>
    <name evidence="7" type="ORF">F3D71_24090</name>
</gene>
<dbReference type="PROSITE" id="PS50110">
    <property type="entry name" value="RESPONSE_REGULATORY"/>
    <property type="match status" value="1"/>
</dbReference>
<dbReference type="GO" id="GO:0000160">
    <property type="term" value="P:phosphorelay signal transduction system"/>
    <property type="evidence" value="ECO:0007669"/>
    <property type="project" value="InterPro"/>
</dbReference>
<dbReference type="PROSITE" id="PS00041">
    <property type="entry name" value="HTH_ARAC_FAMILY_1"/>
    <property type="match status" value="1"/>
</dbReference>
<keyword evidence="1" id="KW-0805">Transcription regulation</keyword>
<dbReference type="InterPro" id="IPR001789">
    <property type="entry name" value="Sig_transdc_resp-reg_receiver"/>
</dbReference>
<comment type="caution">
    <text evidence="4">Lacks conserved residue(s) required for the propagation of feature annotation.</text>
</comment>
<feature type="domain" description="Response regulatory" evidence="6">
    <location>
        <begin position="1"/>
        <end position="49"/>
    </location>
</feature>
<protein>
    <submittedName>
        <fullName evidence="7">Response regulator transcription factor</fullName>
    </submittedName>
</protein>
<sequence>VTTSHIPVILLTAKTDENDHTEGYLRGADAYITKPFNAKNLELLVQNIQKSRKQSIEHFKQAEELNIKQITNNPRDEIFMKELMELIMANLTKEDFGVTEITAHLRISRSLLHMKLKSLTGCSITQFIRTIKMKEAKTHLLNGMNVSEASFAVGISDPNYFTKCFKKEFNITPTEFLKQLK</sequence>
<evidence type="ECO:0000313" key="8">
    <source>
        <dbReference type="Proteomes" id="UP000323717"/>
    </source>
</evidence>
<dbReference type="InterPro" id="IPR009057">
    <property type="entry name" value="Homeodomain-like_sf"/>
</dbReference>
<dbReference type="Gene3D" id="3.40.50.2300">
    <property type="match status" value="1"/>
</dbReference>
<dbReference type="SUPFAM" id="SSF52172">
    <property type="entry name" value="CheY-like"/>
    <property type="match status" value="1"/>
</dbReference>
<feature type="domain" description="HTH araC/xylS-type" evidence="5">
    <location>
        <begin position="81"/>
        <end position="179"/>
    </location>
</feature>
<reference evidence="7 8" key="1">
    <citation type="journal article" date="2019" name="Nat. Med.">
        <title>A library of human gut bacterial isolates paired with longitudinal multiomics data enables mechanistic microbiome research.</title>
        <authorList>
            <person name="Poyet M."/>
            <person name="Groussin M."/>
            <person name="Gibbons S.M."/>
            <person name="Avila-Pacheco J."/>
            <person name="Jiang X."/>
            <person name="Kearney S.M."/>
            <person name="Perrotta A.R."/>
            <person name="Berdy B."/>
            <person name="Zhao S."/>
            <person name="Lieberman T.D."/>
            <person name="Swanson P.K."/>
            <person name="Smith M."/>
            <person name="Roesemann S."/>
            <person name="Alexander J.E."/>
            <person name="Rich S.A."/>
            <person name="Livny J."/>
            <person name="Vlamakis H."/>
            <person name="Clish C."/>
            <person name="Bullock K."/>
            <person name="Deik A."/>
            <person name="Scott J."/>
            <person name="Pierce K.A."/>
            <person name="Xavier R.J."/>
            <person name="Alm E.J."/>
        </authorList>
    </citation>
    <scope>NUCLEOTIDE SEQUENCE [LARGE SCALE GENOMIC DNA]</scope>
    <source>
        <strain evidence="7 8">BIOML-A163</strain>
    </source>
</reference>
<dbReference type="PANTHER" id="PTHR43280:SF28">
    <property type="entry name" value="HTH-TYPE TRANSCRIPTIONAL ACTIVATOR RHAS"/>
    <property type="match status" value="1"/>
</dbReference>
<evidence type="ECO:0000256" key="4">
    <source>
        <dbReference type="PROSITE-ProRule" id="PRU00169"/>
    </source>
</evidence>
<dbReference type="InterPro" id="IPR011006">
    <property type="entry name" value="CheY-like_superfamily"/>
</dbReference>
<comment type="caution">
    <text evidence="7">The sequence shown here is derived from an EMBL/GenBank/DDBJ whole genome shotgun (WGS) entry which is preliminary data.</text>
</comment>
<evidence type="ECO:0000259" key="5">
    <source>
        <dbReference type="PROSITE" id="PS01124"/>
    </source>
</evidence>
<dbReference type="GO" id="GO:0003700">
    <property type="term" value="F:DNA-binding transcription factor activity"/>
    <property type="evidence" value="ECO:0007669"/>
    <property type="project" value="InterPro"/>
</dbReference>
<keyword evidence="3" id="KW-0804">Transcription</keyword>
<organism evidence="7 8">
    <name type="scientific">Bacteroides ovatus</name>
    <dbReference type="NCBI Taxonomy" id="28116"/>
    <lineage>
        <taxon>Bacteria</taxon>
        <taxon>Pseudomonadati</taxon>
        <taxon>Bacteroidota</taxon>
        <taxon>Bacteroidia</taxon>
        <taxon>Bacteroidales</taxon>
        <taxon>Bacteroidaceae</taxon>
        <taxon>Bacteroides</taxon>
    </lineage>
</organism>
<evidence type="ECO:0000256" key="2">
    <source>
        <dbReference type="ARBA" id="ARBA00023125"/>
    </source>
</evidence>
<keyword evidence="2" id="KW-0238">DNA-binding</keyword>
<dbReference type="Proteomes" id="UP000323717">
    <property type="component" value="Unassembled WGS sequence"/>
</dbReference>
<feature type="non-terminal residue" evidence="7">
    <location>
        <position position="1"/>
    </location>
</feature>
<proteinExistence type="predicted"/>
<dbReference type="SUPFAM" id="SSF46689">
    <property type="entry name" value="Homeodomain-like"/>
    <property type="match status" value="1"/>
</dbReference>
<evidence type="ECO:0000256" key="1">
    <source>
        <dbReference type="ARBA" id="ARBA00023015"/>
    </source>
</evidence>
<evidence type="ECO:0000256" key="3">
    <source>
        <dbReference type="ARBA" id="ARBA00023163"/>
    </source>
</evidence>
<accession>A0A5M5BWD6</accession>